<feature type="compositionally biased region" description="Low complexity" evidence="4">
    <location>
        <begin position="721"/>
        <end position="734"/>
    </location>
</feature>
<sequence length="1073" mass="115691">MAANNFYGFTHGGTQYTAASAAAYPTAQPGYPVAPAATAAAYSPQRPAPGYETAYQTAAAAAAPATYAAVGAGSAAAPPSYDYSYGAPAQTYNTAKNYYPQATAGAAGYSTTETHYQPSKPAYSTTNTYTAAPRQAAQGVPKTAGYSTSYATQPAQPSATNYAPGSYAQAVVQTQTNAKSAYSTNQTNSNPAAFTTNYSAASVPNQSAPKAKPANAAYSNYDAAVYNAATLYAAQQSTNTSGTTAGAVGSLPGTSVNQAGGAGNKLQTTGTSNAGGNTTTWQNNYRKGPVGGGLKRSFNPKQPPKQQQVHYCDVCKISCAGPQTYREHLEGQKHKKKEAMLKAGTTTTSSQNALKCELCDVDCTGSDAYAAHIRGARHQKVVKLHTRLGKPIPSTEPVVQGKAGSTPKPSTPSNSNSGTPIKKPLTITTSTSTTPKINFNPSANIPGMPGSSANVEQKEEDDEVVDKDVQPVGQDYIEEIKNDEGKSTSFMCKLCECRFNDPNAKEMHMKGRRHRLQYKKKVNPELVVEVKPSLRQRKGMEDKQRRLPFRDDFMRRRDDERMMRGMMMMEDEHIPPYWDERRRYEEEMEYFEWCRRYGRDPRPLGPPGPRFGPPGPGPMMPPFFAQHPMMRRPDTMEDRHVIARHSEIYPSDEELTAVQKIVSHSEKALKFVSDHLAEISQGASNKAGVKPATPKPAPAKPATTPAKPATTTTPTTPPTPTAGGAPASTGTPPAQKVVKKEDGSDGTLFSFQQNKEEATTGHRLLKGVMRVGSLAKGLLLHGDTSVNLVVLCAEKPTRSLLYKVSENLPKQLQNVAPEDKYSVKCKPEDAALVVIGAKEPHITVTITLTSPVMREPVVAPPSAEAAGDSAQAAIVKVKDPPDVLDKQKCLEALAALRHAKWFQARATQVQSCVMIIRILRDLCQRVPTWAPLHNWPMELLVEKVLSSSPPPLSPGEALRRVMEALASGIMLPGGPGLLDPCEKEPVDAAGMLTAQQREDISASAQHALRLLAFRQIHKVLGMEQLPPNKFVRNRFGTRKRRREGSGGEGNDSEAVDGKKDKKDEPVVKMETDK</sequence>
<dbReference type="Pfam" id="PF07528">
    <property type="entry name" value="DZF_N"/>
    <property type="match status" value="1"/>
</dbReference>
<protein>
    <recommendedName>
        <fullName evidence="5">DZF domain-containing protein</fullName>
    </recommendedName>
</protein>
<dbReference type="Proteomes" id="UP001075354">
    <property type="component" value="Chromosome 12"/>
</dbReference>
<feature type="compositionally biased region" description="Basic and acidic residues" evidence="4">
    <location>
        <begin position="1055"/>
        <end position="1073"/>
    </location>
</feature>
<dbReference type="SMART" id="SM00451">
    <property type="entry name" value="ZnF_U1"/>
    <property type="match status" value="3"/>
</dbReference>
<dbReference type="SMART" id="SM00355">
    <property type="entry name" value="ZnF_C2H2"/>
    <property type="match status" value="3"/>
</dbReference>
<dbReference type="AlphaFoldDB" id="A0AAV7X9B5"/>
<dbReference type="FunFam" id="3.30.160.60:FF:000210">
    <property type="entry name" value="Zinc finger RNA-binding protein 2"/>
    <property type="match status" value="1"/>
</dbReference>
<evidence type="ECO:0000256" key="1">
    <source>
        <dbReference type="ARBA" id="ARBA00022723"/>
    </source>
</evidence>
<keyword evidence="7" id="KW-1185">Reference proteome</keyword>
<dbReference type="Pfam" id="PF12874">
    <property type="entry name" value="zf-met"/>
    <property type="match status" value="2"/>
</dbReference>
<feature type="domain" description="DZF" evidence="5">
    <location>
        <begin position="617"/>
        <end position="1073"/>
    </location>
</feature>
<evidence type="ECO:0000313" key="6">
    <source>
        <dbReference type="EMBL" id="KAJ1522251.1"/>
    </source>
</evidence>
<dbReference type="GO" id="GO:0003727">
    <property type="term" value="F:single-stranded RNA binding"/>
    <property type="evidence" value="ECO:0007669"/>
    <property type="project" value="TreeGrafter"/>
</dbReference>
<dbReference type="Pfam" id="PF12171">
    <property type="entry name" value="zf-C2H2_jaz"/>
    <property type="match status" value="1"/>
</dbReference>
<feature type="region of interest" description="Disordered" evidence="4">
    <location>
        <begin position="256"/>
        <end position="305"/>
    </location>
</feature>
<feature type="compositionally biased region" description="Low complexity" evidence="4">
    <location>
        <begin position="700"/>
        <end position="714"/>
    </location>
</feature>
<dbReference type="InterPro" id="IPR013087">
    <property type="entry name" value="Znf_C2H2_type"/>
</dbReference>
<accession>A0AAV7X9B5</accession>
<proteinExistence type="predicted"/>
<dbReference type="InterPro" id="IPR049402">
    <property type="entry name" value="DZF_dom_C"/>
</dbReference>
<keyword evidence="2" id="KW-0863">Zinc-finger</keyword>
<name>A0AAV7X9B5_9NEOP</name>
<keyword evidence="3" id="KW-0862">Zinc</keyword>
<keyword evidence="1" id="KW-0479">Metal-binding</keyword>
<dbReference type="InterPro" id="IPR036236">
    <property type="entry name" value="Znf_C2H2_sf"/>
</dbReference>
<evidence type="ECO:0000256" key="3">
    <source>
        <dbReference type="ARBA" id="ARBA00022833"/>
    </source>
</evidence>
<dbReference type="Gene3D" id="3.30.160.60">
    <property type="entry name" value="Classic Zinc Finger"/>
    <property type="match status" value="3"/>
</dbReference>
<dbReference type="InterPro" id="IPR006561">
    <property type="entry name" value="DZF_dom"/>
</dbReference>
<feature type="region of interest" description="Disordered" evidence="4">
    <location>
        <begin position="1031"/>
        <end position="1073"/>
    </location>
</feature>
<gene>
    <name evidence="6" type="ORF">ONE63_002555</name>
</gene>
<evidence type="ECO:0000313" key="7">
    <source>
        <dbReference type="Proteomes" id="UP001075354"/>
    </source>
</evidence>
<dbReference type="PROSITE" id="PS00028">
    <property type="entry name" value="ZINC_FINGER_C2H2_1"/>
    <property type="match status" value="1"/>
</dbReference>
<dbReference type="EMBL" id="JAPTSV010000012">
    <property type="protein sequence ID" value="KAJ1522251.1"/>
    <property type="molecule type" value="Genomic_DNA"/>
</dbReference>
<dbReference type="InterPro" id="IPR049401">
    <property type="entry name" value="DZF_dom_N"/>
</dbReference>
<dbReference type="InterPro" id="IPR043519">
    <property type="entry name" value="NT_sf"/>
</dbReference>
<organism evidence="6 7">
    <name type="scientific">Megalurothrips usitatus</name>
    <name type="common">bean blossom thrips</name>
    <dbReference type="NCBI Taxonomy" id="439358"/>
    <lineage>
        <taxon>Eukaryota</taxon>
        <taxon>Metazoa</taxon>
        <taxon>Ecdysozoa</taxon>
        <taxon>Arthropoda</taxon>
        <taxon>Hexapoda</taxon>
        <taxon>Insecta</taxon>
        <taxon>Pterygota</taxon>
        <taxon>Neoptera</taxon>
        <taxon>Paraneoptera</taxon>
        <taxon>Thysanoptera</taxon>
        <taxon>Terebrantia</taxon>
        <taxon>Thripoidea</taxon>
        <taxon>Thripidae</taxon>
        <taxon>Megalurothrips</taxon>
    </lineage>
</organism>
<evidence type="ECO:0000259" key="5">
    <source>
        <dbReference type="PROSITE" id="PS51703"/>
    </source>
</evidence>
<dbReference type="GO" id="GO:0003725">
    <property type="term" value="F:double-stranded RNA binding"/>
    <property type="evidence" value="ECO:0007669"/>
    <property type="project" value="TreeGrafter"/>
</dbReference>
<feature type="region of interest" description="Disordered" evidence="4">
    <location>
        <begin position="387"/>
        <end position="467"/>
    </location>
</feature>
<feature type="compositionally biased region" description="Low complexity" evidence="4">
    <location>
        <begin position="404"/>
        <end position="437"/>
    </location>
</feature>
<evidence type="ECO:0000256" key="4">
    <source>
        <dbReference type="SAM" id="MobiDB-lite"/>
    </source>
</evidence>
<dbReference type="Gene3D" id="1.10.1410.40">
    <property type="match status" value="1"/>
</dbReference>
<dbReference type="GO" id="GO:0071011">
    <property type="term" value="C:precatalytic spliceosome"/>
    <property type="evidence" value="ECO:0007669"/>
    <property type="project" value="TreeGrafter"/>
</dbReference>
<dbReference type="PANTHER" id="PTHR45762:SF3">
    <property type="entry name" value="ZINC-FINGER PROTEIN AT 72D, ISOFORM B"/>
    <property type="match status" value="1"/>
</dbReference>
<dbReference type="GO" id="GO:0008270">
    <property type="term" value="F:zinc ion binding"/>
    <property type="evidence" value="ECO:0007669"/>
    <property type="project" value="UniProtKB-KW"/>
</dbReference>
<dbReference type="Pfam" id="PF20965">
    <property type="entry name" value="DZF_C"/>
    <property type="match status" value="1"/>
</dbReference>
<dbReference type="FunFam" id="3.30.160.60:FF:002080">
    <property type="entry name" value="Zinc finger RNA-binding protein"/>
    <property type="match status" value="1"/>
</dbReference>
<comment type="caution">
    <text evidence="6">The sequence shown here is derived from an EMBL/GenBank/DDBJ whole genome shotgun (WGS) entry which is preliminary data.</text>
</comment>
<dbReference type="InterPro" id="IPR022755">
    <property type="entry name" value="Znf_C2H2_jaz"/>
</dbReference>
<dbReference type="PROSITE" id="PS51703">
    <property type="entry name" value="DZF"/>
    <property type="match status" value="1"/>
</dbReference>
<evidence type="ECO:0000256" key="2">
    <source>
        <dbReference type="ARBA" id="ARBA00022771"/>
    </source>
</evidence>
<dbReference type="InterPro" id="IPR003604">
    <property type="entry name" value="Matrin/U1-like-C_Znf_C2H2"/>
</dbReference>
<dbReference type="SMART" id="SM00572">
    <property type="entry name" value="DZF"/>
    <property type="match status" value="1"/>
</dbReference>
<dbReference type="FunFam" id="1.10.1410.40:FF:000001">
    <property type="entry name" value="interleukin enhancer-binding factor 3 isoform X1"/>
    <property type="match status" value="1"/>
</dbReference>
<feature type="compositionally biased region" description="Basic residues" evidence="4">
    <location>
        <begin position="1031"/>
        <end position="1042"/>
    </location>
</feature>
<feature type="compositionally biased region" description="Low complexity" evidence="4">
    <location>
        <begin position="268"/>
        <end position="280"/>
    </location>
</feature>
<reference evidence="6" key="1">
    <citation type="submission" date="2022-12" db="EMBL/GenBank/DDBJ databases">
        <title>Chromosome-level genome assembly of the bean flower thrips Megalurothrips usitatus.</title>
        <authorList>
            <person name="Ma L."/>
            <person name="Liu Q."/>
            <person name="Li H."/>
            <person name="Cai W."/>
        </authorList>
    </citation>
    <scope>NUCLEOTIDE SEQUENCE</scope>
    <source>
        <strain evidence="6">Cailab_2022a</strain>
    </source>
</reference>
<dbReference type="SUPFAM" id="SSF57667">
    <property type="entry name" value="beta-beta-alpha zinc fingers"/>
    <property type="match status" value="3"/>
</dbReference>
<dbReference type="PANTHER" id="PTHR45762">
    <property type="entry name" value="ZINC FINGER RNA-BINDING PROTEIN"/>
    <property type="match status" value="1"/>
</dbReference>
<feature type="region of interest" description="Disordered" evidence="4">
    <location>
        <begin position="682"/>
        <end position="755"/>
    </location>
</feature>
<dbReference type="Gene3D" id="3.30.460.10">
    <property type="entry name" value="Beta Polymerase, domain 2"/>
    <property type="match status" value="1"/>
</dbReference>